<accession>D4DI89</accession>
<dbReference type="RefSeq" id="XP_003019072.1">
    <property type="nucleotide sequence ID" value="XM_003019026.1"/>
</dbReference>
<organism evidence="2 3">
    <name type="scientific">Trichophyton verrucosum (strain HKI 0517)</name>
    <dbReference type="NCBI Taxonomy" id="663202"/>
    <lineage>
        <taxon>Eukaryota</taxon>
        <taxon>Fungi</taxon>
        <taxon>Dikarya</taxon>
        <taxon>Ascomycota</taxon>
        <taxon>Pezizomycotina</taxon>
        <taxon>Eurotiomycetes</taxon>
        <taxon>Eurotiomycetidae</taxon>
        <taxon>Onygenales</taxon>
        <taxon>Arthrodermataceae</taxon>
        <taxon>Trichophyton</taxon>
    </lineage>
</organism>
<dbReference type="KEGG" id="tve:TRV_06897"/>
<protein>
    <submittedName>
        <fullName evidence="2">Uncharacterized protein</fullName>
    </submittedName>
</protein>
<gene>
    <name evidence="2" type="ORF">TRV_06897</name>
</gene>
<reference evidence="3" key="1">
    <citation type="journal article" date="2011" name="Genome Biol.">
        <title>Comparative and functional genomics provide insights into the pathogenicity of dermatophytic fungi.</title>
        <authorList>
            <person name="Burmester A."/>
            <person name="Shelest E."/>
            <person name="Gloeckner G."/>
            <person name="Heddergott C."/>
            <person name="Schindler S."/>
            <person name="Staib P."/>
            <person name="Heidel A."/>
            <person name="Felder M."/>
            <person name="Petzold A."/>
            <person name="Szafranski K."/>
            <person name="Feuermann M."/>
            <person name="Pedruzzi I."/>
            <person name="Priebe S."/>
            <person name="Groth M."/>
            <person name="Winkler R."/>
            <person name="Li W."/>
            <person name="Kniemeyer O."/>
            <person name="Schroeckh V."/>
            <person name="Hertweck C."/>
            <person name="Hube B."/>
            <person name="White T.C."/>
            <person name="Platzer M."/>
            <person name="Guthke R."/>
            <person name="Heitman J."/>
            <person name="Woestemeyer J."/>
            <person name="Zipfel P.F."/>
            <person name="Monod M."/>
            <person name="Brakhage A.A."/>
        </authorList>
    </citation>
    <scope>NUCLEOTIDE SEQUENCE [LARGE SCALE GENOMIC DNA]</scope>
    <source>
        <strain evidence="3">HKI 0517</strain>
    </source>
</reference>
<dbReference type="EMBL" id="ACYE01000399">
    <property type="protein sequence ID" value="EFE38427.1"/>
    <property type="molecule type" value="Genomic_DNA"/>
</dbReference>
<dbReference type="Proteomes" id="UP000008383">
    <property type="component" value="Unassembled WGS sequence"/>
</dbReference>
<dbReference type="AlphaFoldDB" id="D4DI89"/>
<dbReference type="GeneID" id="9582558"/>
<proteinExistence type="predicted"/>
<sequence>MPFFSRVFRSKDPSKKSGRLNGLPLEPEKPTWTDAWLRTEVEPEEVVDLLLGCTSELKDRGISPRSLYLDNASA</sequence>
<evidence type="ECO:0000313" key="3">
    <source>
        <dbReference type="Proteomes" id="UP000008383"/>
    </source>
</evidence>
<feature type="region of interest" description="Disordered" evidence="1">
    <location>
        <begin position="1"/>
        <end position="25"/>
    </location>
</feature>
<keyword evidence="3" id="KW-1185">Reference proteome</keyword>
<name>D4DI89_TRIVH</name>
<dbReference type="HOGENOM" id="CLU_2689587_0_0_1"/>
<evidence type="ECO:0000313" key="2">
    <source>
        <dbReference type="EMBL" id="EFE38427.1"/>
    </source>
</evidence>
<comment type="caution">
    <text evidence="2">The sequence shown here is derived from an EMBL/GenBank/DDBJ whole genome shotgun (WGS) entry which is preliminary data.</text>
</comment>
<evidence type="ECO:0000256" key="1">
    <source>
        <dbReference type="SAM" id="MobiDB-lite"/>
    </source>
</evidence>